<feature type="domain" description="ABC transporter" evidence="5">
    <location>
        <begin position="25"/>
        <end position="274"/>
    </location>
</feature>
<evidence type="ECO:0000259" key="5">
    <source>
        <dbReference type="PROSITE" id="PS50893"/>
    </source>
</evidence>
<dbReference type="FunFam" id="3.40.50.300:FF:000016">
    <property type="entry name" value="Oligopeptide ABC transporter ATP-binding component"/>
    <property type="match status" value="1"/>
</dbReference>
<evidence type="ECO:0000256" key="3">
    <source>
        <dbReference type="ARBA" id="ARBA00022741"/>
    </source>
</evidence>
<dbReference type="NCBIfam" id="TIGR01727">
    <property type="entry name" value="oligo_HPY"/>
    <property type="match status" value="1"/>
</dbReference>
<keyword evidence="2" id="KW-0813">Transport</keyword>
<dbReference type="InterPro" id="IPR013563">
    <property type="entry name" value="Oligopep_ABC_C"/>
</dbReference>
<dbReference type="NCBIfam" id="NF008453">
    <property type="entry name" value="PRK11308.1"/>
    <property type="match status" value="2"/>
</dbReference>
<dbReference type="Pfam" id="PF00005">
    <property type="entry name" value="ABC_tran"/>
    <property type="match status" value="2"/>
</dbReference>
<evidence type="ECO:0000256" key="2">
    <source>
        <dbReference type="ARBA" id="ARBA00022448"/>
    </source>
</evidence>
<dbReference type="PROSITE" id="PS00211">
    <property type="entry name" value="ABC_TRANSPORTER_1"/>
    <property type="match status" value="2"/>
</dbReference>
<dbReference type="AlphaFoldDB" id="A0A6J4TZ74"/>
<protein>
    <submittedName>
        <fullName evidence="6">ABC transporter, ATP-binding protein (Cluster 5, nickel/peptides/opines) / ABC transporter, ATP-binding protein (Cluster 5, nickel/peptides/opines)</fullName>
    </submittedName>
</protein>
<name>A0A6J4TZ74_9ACTN</name>
<evidence type="ECO:0000256" key="1">
    <source>
        <dbReference type="ARBA" id="ARBA00005417"/>
    </source>
</evidence>
<dbReference type="GO" id="GO:0005524">
    <property type="term" value="F:ATP binding"/>
    <property type="evidence" value="ECO:0007669"/>
    <property type="project" value="UniProtKB-KW"/>
</dbReference>
<sequence>MTDVGHDRPGPVAGRGGVKEAAAAITVEDLRVELRRTGHDIVADIGFRIGPGEVLGLVGESGSGKTTAGLALLGHTRRGVRIASGSVRIGDTDVLRLPPAALRRLRGGLISYVPQDPSASLNPAVRIGTQLLETLEAHGFGSGSDERRARVTELMAEVALPTEARYLRRYPHELSGGQQQRVGLAMAFANRPRLIVLDEPTTGLDVSTQAHVLTTVRDLAATHGTAALYVTHDLAVVAAIADRLAVMYAGRIVEEGGTTAIFDQPAHPYTRRLIAAIPHLGGRRELQGIPGRAPSPGSRPPGCFFAPRCSMHVPACDDGQPALREVVPDRRARCIRAEEVLTLPPPTAGRSTTADEPSTADAVLRLRSVCCAYGPVQVLHDIDLDLAPGECLALVGESGSGKTTLARSIAGLHKDRTGEILFDGHPLEGPARARAQDDRRRVQYIFQSPYSSLNPRRTVGQAVSRPLEIFGTARGREAEQKATAMLDLVSLGKNYLDRYPDELSGGERQRVAIARALVCEPAVLICDEVTSALDVSVQAAIVDLLARLQRDLGLSMLFVTHNLPLVRSIAGRVAVMSLGRIVELGTVDRVLRDPRDAYTQRLLADTPSLETASA</sequence>
<keyword evidence="4 6" id="KW-0067">ATP-binding</keyword>
<dbReference type="Pfam" id="PF08352">
    <property type="entry name" value="oligo_HPY"/>
    <property type="match status" value="1"/>
</dbReference>
<dbReference type="Gene3D" id="3.40.50.300">
    <property type="entry name" value="P-loop containing nucleotide triphosphate hydrolases"/>
    <property type="match status" value="2"/>
</dbReference>
<comment type="similarity">
    <text evidence="1">Belongs to the ABC transporter superfamily.</text>
</comment>
<feature type="domain" description="ABC transporter" evidence="5">
    <location>
        <begin position="364"/>
        <end position="603"/>
    </location>
</feature>
<keyword evidence="3" id="KW-0547">Nucleotide-binding</keyword>
<evidence type="ECO:0000256" key="4">
    <source>
        <dbReference type="ARBA" id="ARBA00022840"/>
    </source>
</evidence>
<dbReference type="CDD" id="cd03257">
    <property type="entry name" value="ABC_NikE_OppD_transporters"/>
    <property type="match status" value="2"/>
</dbReference>
<dbReference type="GO" id="GO:0055085">
    <property type="term" value="P:transmembrane transport"/>
    <property type="evidence" value="ECO:0007669"/>
    <property type="project" value="UniProtKB-ARBA"/>
</dbReference>
<gene>
    <name evidence="6" type="ORF">AVDCRST_MAG79-1231</name>
</gene>
<reference evidence="6" key="1">
    <citation type="submission" date="2020-02" db="EMBL/GenBank/DDBJ databases">
        <authorList>
            <person name="Meier V. D."/>
        </authorList>
    </citation>
    <scope>NUCLEOTIDE SEQUENCE</scope>
    <source>
        <strain evidence="6">AVDCRST_MAG79</strain>
    </source>
</reference>
<dbReference type="InterPro" id="IPR003593">
    <property type="entry name" value="AAA+_ATPase"/>
</dbReference>
<dbReference type="SUPFAM" id="SSF52540">
    <property type="entry name" value="P-loop containing nucleoside triphosphate hydrolases"/>
    <property type="match status" value="2"/>
</dbReference>
<dbReference type="GO" id="GO:0016887">
    <property type="term" value="F:ATP hydrolysis activity"/>
    <property type="evidence" value="ECO:0007669"/>
    <property type="project" value="InterPro"/>
</dbReference>
<dbReference type="PANTHER" id="PTHR43776:SF7">
    <property type="entry name" value="D,D-DIPEPTIDE TRANSPORT ATP-BINDING PROTEIN DDPF-RELATED"/>
    <property type="match status" value="1"/>
</dbReference>
<dbReference type="EMBL" id="CADCWC010000199">
    <property type="protein sequence ID" value="CAA9534544.1"/>
    <property type="molecule type" value="Genomic_DNA"/>
</dbReference>
<dbReference type="InterPro" id="IPR017871">
    <property type="entry name" value="ABC_transporter-like_CS"/>
</dbReference>
<dbReference type="GO" id="GO:0015833">
    <property type="term" value="P:peptide transport"/>
    <property type="evidence" value="ECO:0007669"/>
    <property type="project" value="InterPro"/>
</dbReference>
<dbReference type="PROSITE" id="PS50893">
    <property type="entry name" value="ABC_TRANSPORTER_2"/>
    <property type="match status" value="2"/>
</dbReference>
<dbReference type="PANTHER" id="PTHR43776">
    <property type="entry name" value="TRANSPORT ATP-BINDING PROTEIN"/>
    <property type="match status" value="1"/>
</dbReference>
<dbReference type="InterPro" id="IPR027417">
    <property type="entry name" value="P-loop_NTPase"/>
</dbReference>
<accession>A0A6J4TZ74</accession>
<organism evidence="6">
    <name type="scientific">uncultured Thermoleophilia bacterium</name>
    <dbReference type="NCBI Taxonomy" id="1497501"/>
    <lineage>
        <taxon>Bacteria</taxon>
        <taxon>Bacillati</taxon>
        <taxon>Actinomycetota</taxon>
        <taxon>Thermoleophilia</taxon>
        <taxon>environmental samples</taxon>
    </lineage>
</organism>
<dbReference type="InterPro" id="IPR003439">
    <property type="entry name" value="ABC_transporter-like_ATP-bd"/>
</dbReference>
<dbReference type="SMART" id="SM00382">
    <property type="entry name" value="AAA"/>
    <property type="match status" value="2"/>
</dbReference>
<proteinExistence type="inferred from homology"/>
<evidence type="ECO:0000313" key="6">
    <source>
        <dbReference type="EMBL" id="CAA9534544.1"/>
    </source>
</evidence>
<dbReference type="InterPro" id="IPR050319">
    <property type="entry name" value="ABC_transp_ATP-bind"/>
</dbReference>